<accession>A0ACD6AUD2</accession>
<organism evidence="1 2">
    <name type="scientific">Avena sativa</name>
    <name type="common">Oat</name>
    <dbReference type="NCBI Taxonomy" id="4498"/>
    <lineage>
        <taxon>Eukaryota</taxon>
        <taxon>Viridiplantae</taxon>
        <taxon>Streptophyta</taxon>
        <taxon>Embryophyta</taxon>
        <taxon>Tracheophyta</taxon>
        <taxon>Spermatophyta</taxon>
        <taxon>Magnoliopsida</taxon>
        <taxon>Liliopsida</taxon>
        <taxon>Poales</taxon>
        <taxon>Poaceae</taxon>
        <taxon>BOP clade</taxon>
        <taxon>Pooideae</taxon>
        <taxon>Poodae</taxon>
        <taxon>Poeae</taxon>
        <taxon>Poeae Chloroplast Group 1 (Aveneae type)</taxon>
        <taxon>Aveninae</taxon>
        <taxon>Avena</taxon>
    </lineage>
</organism>
<name>A0ACD6AUD2_AVESA</name>
<dbReference type="Proteomes" id="UP001732700">
    <property type="component" value="Unassembled WGS sequence"/>
</dbReference>
<evidence type="ECO:0000313" key="1">
    <source>
        <dbReference type="EnsemblPlants" id="AVESA.00010b.r2.UnG1453740.1.CDS"/>
    </source>
</evidence>
<dbReference type="EnsemblPlants" id="AVESA.00010b.r2.UnG1453740.1">
    <property type="protein sequence ID" value="AVESA.00010b.r2.UnG1453740.1.CDS"/>
    <property type="gene ID" value="AVESA.00010b.r2.UnG1453740"/>
</dbReference>
<proteinExistence type="predicted"/>
<protein>
    <submittedName>
        <fullName evidence="1">Uncharacterized protein</fullName>
    </submittedName>
</protein>
<keyword evidence="2" id="KW-1185">Reference proteome</keyword>
<sequence length="323" mass="36780">MMFLRSMDVSTIIEDVDLLREILIRVVKDVGADNIVQIVTNDVSPYMQTARHYVLQYYDHSFFFVLCADHCINLLLERIAASENVSKVLLKAKEIIRFIYGPALPTELKVRHVQEEILSSSCLKFVAAFITLDRLVSARVNLVNMFSSPAWDSSGWAASSNLFRHISGIVMTDDSFWCAAADVVKVTNPLISVLYKLESDICPMGILYDAMDSAKEDIKSNLRGNHGDSWAQVDRIWDGYLHSPLHAAGHMLNPRIFYSDRFRHDAEISSGIIRCITQLGQVYFNPRKAALQLETYQHKLGSFDSVVVKEVQKLALDQRRKWY</sequence>
<reference evidence="1" key="1">
    <citation type="submission" date="2025-09" db="UniProtKB">
        <authorList>
            <consortium name="EnsemblPlants"/>
        </authorList>
    </citation>
    <scope>IDENTIFICATION</scope>
</reference>
<evidence type="ECO:0000313" key="2">
    <source>
        <dbReference type="Proteomes" id="UP001732700"/>
    </source>
</evidence>